<dbReference type="NCBIfam" id="TIGR00075">
    <property type="entry name" value="hypD"/>
    <property type="match status" value="1"/>
</dbReference>
<dbReference type="GO" id="GO:0005506">
    <property type="term" value="F:iron ion binding"/>
    <property type="evidence" value="ECO:0007669"/>
    <property type="project" value="TreeGrafter"/>
</dbReference>
<comment type="caution">
    <text evidence="4">The sequence shown here is derived from an EMBL/GenBank/DDBJ whole genome shotgun (WGS) entry which is preliminary data.</text>
</comment>
<dbReference type="OMA" id="FICPGHV"/>
<dbReference type="GO" id="GO:0051539">
    <property type="term" value="F:4 iron, 4 sulfur cluster binding"/>
    <property type="evidence" value="ECO:0007669"/>
    <property type="project" value="TreeGrafter"/>
</dbReference>
<dbReference type="Gene3D" id="3.40.50.11750">
    <property type="entry name" value="HypD, alpha/beta domain 1"/>
    <property type="match status" value="2"/>
</dbReference>
<name>A0A7C2GVK0_DICTH</name>
<dbReference type="InterPro" id="IPR042244">
    <property type="entry name" value="HypD_2_sf"/>
</dbReference>
<reference evidence="4" key="1">
    <citation type="journal article" date="2020" name="mSystems">
        <title>Genome- and Community-Level Interaction Insights into Carbon Utilization and Element Cycling Functions of Hydrothermarchaeota in Hydrothermal Sediment.</title>
        <authorList>
            <person name="Zhou Z."/>
            <person name="Liu Y."/>
            <person name="Xu W."/>
            <person name="Pan J."/>
            <person name="Luo Z.H."/>
            <person name="Li M."/>
        </authorList>
    </citation>
    <scope>NUCLEOTIDE SEQUENCE [LARGE SCALE GENOMIC DNA]</scope>
    <source>
        <strain evidence="4">SpSt-70</strain>
    </source>
</reference>
<dbReference type="PANTHER" id="PTHR30149:SF0">
    <property type="entry name" value="HYDROGENASE MATURATION FACTOR HYPD"/>
    <property type="match status" value="1"/>
</dbReference>
<dbReference type="Pfam" id="PF01924">
    <property type="entry name" value="HypD"/>
    <property type="match status" value="1"/>
</dbReference>
<dbReference type="InterPro" id="IPR042243">
    <property type="entry name" value="HypD_1"/>
</dbReference>
<protein>
    <submittedName>
        <fullName evidence="4">Hydrogenase formation protein HypD</fullName>
    </submittedName>
</protein>
<keyword evidence="3" id="KW-0408">Iron</keyword>
<evidence type="ECO:0000256" key="2">
    <source>
        <dbReference type="ARBA" id="ARBA00022723"/>
    </source>
</evidence>
<dbReference type="InterPro" id="IPR002780">
    <property type="entry name" value="Hyd_form_HypD"/>
</dbReference>
<dbReference type="GO" id="GO:0051604">
    <property type="term" value="P:protein maturation"/>
    <property type="evidence" value="ECO:0007669"/>
    <property type="project" value="TreeGrafter"/>
</dbReference>
<dbReference type="Gene3D" id="6.10.20.100">
    <property type="match status" value="1"/>
</dbReference>
<comment type="similarity">
    <text evidence="1">Belongs to the HypD family.</text>
</comment>
<dbReference type="AlphaFoldDB" id="A0A7C2GVK0"/>
<evidence type="ECO:0000256" key="3">
    <source>
        <dbReference type="ARBA" id="ARBA00023004"/>
    </source>
</evidence>
<dbReference type="PIRSF" id="PIRSF005622">
    <property type="entry name" value="Hydrgn_mat_hypD"/>
    <property type="match status" value="1"/>
</dbReference>
<gene>
    <name evidence="4" type="primary">hypD</name>
    <name evidence="4" type="ORF">ENU78_09215</name>
</gene>
<keyword evidence="2" id="KW-0479">Metal-binding</keyword>
<accession>A0A7C2GVK0</accession>
<dbReference type="PANTHER" id="PTHR30149">
    <property type="entry name" value="HYDROGENASE PROTEIN ASSEMBLY PROTEIN HYPD"/>
    <property type="match status" value="1"/>
</dbReference>
<proteinExistence type="inferred from homology"/>
<organism evidence="4">
    <name type="scientific">Dictyoglomus thermophilum</name>
    <dbReference type="NCBI Taxonomy" id="14"/>
    <lineage>
        <taxon>Bacteria</taxon>
        <taxon>Pseudomonadati</taxon>
        <taxon>Dictyoglomota</taxon>
        <taxon>Dictyoglomia</taxon>
        <taxon>Dictyoglomales</taxon>
        <taxon>Dictyoglomaceae</taxon>
        <taxon>Dictyoglomus</taxon>
    </lineage>
</organism>
<dbReference type="EMBL" id="DTDV01000023">
    <property type="protein sequence ID" value="HGK24584.1"/>
    <property type="molecule type" value="Genomic_DNA"/>
</dbReference>
<evidence type="ECO:0000256" key="1">
    <source>
        <dbReference type="ARBA" id="ARBA00007888"/>
    </source>
</evidence>
<sequence>MELKDLLEKIRTISTKEINIMEFCGTHTHEIFRYGIREILPPNIHLLSGPGCPVCVTAEEDIDYIIALSQEYNLGIITFGDLVNVPGSLGSLNYLRARGKEVRVVYSPLESLNIAKENPHKKYLLVGIGFETTAPNLAYTLIKATEENIKNLYFLSLHKLTPPAMKAILDMGEIKLDGIIGPGHVSTIIGRVGWKEIFEKYRVPFVIMGFKPEEIVYGIYHLVKIIEEGEPKLLNAYERSVKEEGNKHALEVMYKVFKKGPANWRGLGIIEESGLVLREEFEDFDVRRIYPLKIEKRVDNYNPCKCGEVLRGVLKPTECPLFGKACTPEYPKGPCMVSSEGTCSAYYLYGGV</sequence>
<evidence type="ECO:0000313" key="4">
    <source>
        <dbReference type="EMBL" id="HGK24584.1"/>
    </source>
</evidence>
<dbReference type="GO" id="GO:0070025">
    <property type="term" value="F:carbon monoxide binding"/>
    <property type="evidence" value="ECO:0007669"/>
    <property type="project" value="TreeGrafter"/>
</dbReference>